<feature type="binding site" evidence="12">
    <location>
        <position position="83"/>
    </location>
    <ligand>
        <name>Ca(2+)</name>
        <dbReference type="ChEBI" id="CHEBI:29108"/>
    </ligand>
</feature>
<evidence type="ECO:0000256" key="7">
    <source>
        <dbReference type="ARBA" id="ARBA00023277"/>
    </source>
</evidence>
<feature type="binding site" evidence="11">
    <location>
        <begin position="395"/>
        <end position="396"/>
    </location>
    <ligand>
        <name>substrate</name>
    </ligand>
</feature>
<dbReference type="Gene3D" id="3.20.20.80">
    <property type="entry name" value="Glycosidases"/>
    <property type="match status" value="1"/>
</dbReference>
<evidence type="ECO:0000256" key="6">
    <source>
        <dbReference type="ARBA" id="ARBA00022801"/>
    </source>
</evidence>
<dbReference type="PRINTS" id="PR00841">
    <property type="entry name" value="GLHYDLASE14A"/>
</dbReference>
<organism evidence="16 17">
    <name type="scientific">Paenibacillus endophyticus</name>
    <dbReference type="NCBI Taxonomy" id="1294268"/>
    <lineage>
        <taxon>Bacteria</taxon>
        <taxon>Bacillati</taxon>
        <taxon>Bacillota</taxon>
        <taxon>Bacilli</taxon>
        <taxon>Bacillales</taxon>
        <taxon>Paenibacillaceae</taxon>
        <taxon>Paenibacillus</taxon>
    </lineage>
</organism>
<dbReference type="GO" id="GO:0016161">
    <property type="term" value="F:beta-amylase activity"/>
    <property type="evidence" value="ECO:0007669"/>
    <property type="project" value="UniProtKB-EC"/>
</dbReference>
<dbReference type="SUPFAM" id="SSF51445">
    <property type="entry name" value="(Trans)glycosidases"/>
    <property type="match status" value="1"/>
</dbReference>
<keyword evidence="17" id="KW-1185">Reference proteome</keyword>
<feature type="binding site" evidence="11">
    <location>
        <position position="76"/>
    </location>
    <ligand>
        <name>substrate</name>
    </ligand>
</feature>
<evidence type="ECO:0000256" key="5">
    <source>
        <dbReference type="ARBA" id="ARBA00022729"/>
    </source>
</evidence>
<evidence type="ECO:0000256" key="2">
    <source>
        <dbReference type="ARBA" id="ARBA00005652"/>
    </source>
</evidence>
<comment type="catalytic activity">
    <reaction evidence="1 13">
        <text>Hydrolysis of (1-&gt;4)-alpha-D-glucosidic linkages in polysaccharides so as to remove successive maltose units from the non-reducing ends of the chains.</text>
        <dbReference type="EC" id="3.2.1.2"/>
    </reaction>
</comment>
<dbReference type="SMART" id="SM01066">
    <property type="entry name" value="CBM_25"/>
    <property type="match status" value="3"/>
</dbReference>
<dbReference type="Pfam" id="PF01373">
    <property type="entry name" value="Glyco_hydro_14"/>
    <property type="match status" value="1"/>
</dbReference>
<feature type="binding site" evidence="11">
    <location>
        <position position="124"/>
    </location>
    <ligand>
        <name>substrate</name>
    </ligand>
</feature>
<dbReference type="SMART" id="SM00060">
    <property type="entry name" value="FN3"/>
    <property type="match status" value="1"/>
</dbReference>
<dbReference type="Proteomes" id="UP000518605">
    <property type="component" value="Unassembled WGS sequence"/>
</dbReference>
<sequence length="872" mass="93451">MYARNTIWRKVCLFGLSAVMFLSTFFGSFTGAASANVANDFQASVMAPLTKITDWNAFKNQLITLKNNGVYALTTDVWWGDVEAAGDNQFDWSYYKTYANAVIESGLKWVPILSTHTCGGNPGDDCNIPIPSWLWSKGTADEMKYKSESGYVNNEAISPFWSGIATQYNELYASFAQNFASYKPVISKIYLSAGPSGELRYPSYYHSAGWSYPSRGKFQVYTDTAKTAFRTAMTTKYGSLTGVNQAWGLQLTNVSQINPPSDGDSFYATGGYQTNYGKDFLAWNQSVLENHLGVIGEAAHTQLDSTFGVRIGAKISGIHWQMNNSSAPHSAEHAAGYYNYNGIIQKFKDSDLDLTFTALEMYDSGTAPAYSQPSTLVDTVSSIANVKGVRLNGENALPTGSFQKIEEQIMKWSYNGFTLLRLANVVNQDGSPTGNLAGFKQYVINHAGPIVQPGDNQVTIYYKKGYASPFIHYRPTGGIWTTAPGQPIPNSEIAGYSKITIEIGSAIQLEVVFNNGSGTWDSNNMQNYLFNEGVFTFMPSTNGTAGVITAGAPQGIDTTAPSTNTVTVYYKKGFATPYIHYRPVGGTWTTVPGTAMPNAEISGYAKLTINIGTATQLEACFNNGSGTWDSNQSQNYLFSTGIWTYTPGASGATGMITAGPTPNPDTTAPSAPSSLAVTGKTDSAVTLSWTASTDTVGVTGYELWRNGAKVATTPSTSYSHTGLSAATAYSFSVKAYDAAGNVSDVSNVISETTNPVTVGNSVTIYYKKGYAAPYIHYRPAGGAWTAVPGKPMADSEVSGYAEITIALGTATQLEAVFNNGSGTWDNNNAQNYLFNAGLHVYTPNTNGTPGSISQPAEFPPANTGGVSLFGTD</sequence>
<dbReference type="InterPro" id="IPR003961">
    <property type="entry name" value="FN3_dom"/>
</dbReference>
<dbReference type="PRINTS" id="PR00750">
    <property type="entry name" value="BETAAMYLASE"/>
</dbReference>
<keyword evidence="6 13" id="KW-0378">Hydrolase</keyword>
<dbReference type="EC" id="3.2.1.2" evidence="3 13"/>
<evidence type="ECO:0000256" key="13">
    <source>
        <dbReference type="RuleBase" id="RU000509"/>
    </source>
</evidence>
<evidence type="ECO:0000256" key="10">
    <source>
        <dbReference type="PIRSR" id="PIRSR600125-1"/>
    </source>
</evidence>
<feature type="binding site" evidence="11">
    <location>
        <position position="357"/>
    </location>
    <ligand>
        <name>substrate</name>
    </ligand>
</feature>
<keyword evidence="8 13" id="KW-0326">Glycosidase</keyword>
<feature type="binding site" evidence="11">
    <location>
        <position position="116"/>
    </location>
    <ligand>
        <name>substrate</name>
    </ligand>
</feature>
<dbReference type="EMBL" id="JACHXW010000012">
    <property type="protein sequence ID" value="MBB3153755.1"/>
    <property type="molecule type" value="Genomic_DNA"/>
</dbReference>
<protein>
    <recommendedName>
        <fullName evidence="3 13">Beta-amylase</fullName>
        <ecNumber evidence="3 13">3.2.1.2</ecNumber>
    </recommendedName>
</protein>
<keyword evidence="9 13" id="KW-0624">Polysaccharide degradation</keyword>
<dbReference type="InterPro" id="IPR017853">
    <property type="entry name" value="GH"/>
</dbReference>
<evidence type="ECO:0000256" key="12">
    <source>
        <dbReference type="PIRSR" id="PIRSR600125-3"/>
    </source>
</evidence>
<evidence type="ECO:0000256" key="8">
    <source>
        <dbReference type="ARBA" id="ARBA00023295"/>
    </source>
</evidence>
<accession>A0A7W5C9U0</accession>
<dbReference type="InterPro" id="IPR001554">
    <property type="entry name" value="Glyco_hydro_14"/>
</dbReference>
<dbReference type="InterPro" id="IPR013783">
    <property type="entry name" value="Ig-like_fold"/>
</dbReference>
<feature type="signal peptide" evidence="14">
    <location>
        <begin position="1"/>
        <end position="35"/>
    </location>
</feature>
<evidence type="ECO:0000313" key="17">
    <source>
        <dbReference type="Proteomes" id="UP000518605"/>
    </source>
</evidence>
<evidence type="ECO:0000313" key="16">
    <source>
        <dbReference type="EMBL" id="MBB3153755.1"/>
    </source>
</evidence>
<dbReference type="PANTHER" id="PTHR31352">
    <property type="entry name" value="BETA-AMYLASE 1, CHLOROPLASTIC"/>
    <property type="match status" value="1"/>
</dbReference>
<evidence type="ECO:0000256" key="3">
    <source>
        <dbReference type="ARBA" id="ARBA00012594"/>
    </source>
</evidence>
<dbReference type="InterPro" id="IPR036116">
    <property type="entry name" value="FN3_sf"/>
</dbReference>
<dbReference type="GO" id="GO:2001070">
    <property type="term" value="F:starch binding"/>
    <property type="evidence" value="ECO:0007669"/>
    <property type="project" value="InterPro"/>
</dbReference>
<proteinExistence type="inferred from homology"/>
<feature type="binding site" evidence="11">
    <location>
        <position position="319"/>
    </location>
    <ligand>
        <name>substrate</name>
    </ligand>
</feature>
<dbReference type="PANTHER" id="PTHR31352:SF1">
    <property type="entry name" value="BETA-AMYLASE 3, CHLOROPLASTIC"/>
    <property type="match status" value="1"/>
</dbReference>
<feature type="binding site" evidence="12">
    <location>
        <position position="170"/>
    </location>
    <ligand>
        <name>Ca(2+)</name>
        <dbReference type="ChEBI" id="CHEBI:29108"/>
    </ligand>
</feature>
<dbReference type="Pfam" id="PF03423">
    <property type="entry name" value="CBM_25"/>
    <property type="match status" value="3"/>
</dbReference>
<evidence type="ECO:0000259" key="15">
    <source>
        <dbReference type="PROSITE" id="PS50853"/>
    </source>
</evidence>
<keyword evidence="5 14" id="KW-0732">Signal</keyword>
<feature type="binding site" evidence="11">
    <location>
        <position position="421"/>
    </location>
    <ligand>
        <name>substrate</name>
    </ligand>
</feature>
<comment type="caution">
    <text evidence="16">The sequence shown here is derived from an EMBL/GenBank/DDBJ whole genome shotgun (WGS) entry which is preliminary data.</text>
</comment>
<dbReference type="InterPro" id="IPR018238">
    <property type="entry name" value="Glyco_hydro_14_CS"/>
</dbReference>
<evidence type="ECO:0000256" key="4">
    <source>
        <dbReference type="ARBA" id="ARBA00022723"/>
    </source>
</evidence>
<dbReference type="Pfam" id="PF00041">
    <property type="entry name" value="fn3"/>
    <property type="match status" value="1"/>
</dbReference>
<feature type="binding site" evidence="11">
    <location>
        <position position="314"/>
    </location>
    <ligand>
        <name>substrate</name>
    </ligand>
</feature>
<feature type="chain" id="PRO_5039643732" description="Beta-amylase" evidence="14">
    <location>
        <begin position="36"/>
        <end position="872"/>
    </location>
</feature>
<dbReference type="GO" id="GO:0000272">
    <property type="term" value="P:polysaccharide catabolic process"/>
    <property type="evidence" value="ECO:0007669"/>
    <property type="project" value="UniProtKB-KW"/>
</dbReference>
<dbReference type="InterPro" id="IPR005085">
    <property type="entry name" value="CBM25"/>
</dbReference>
<comment type="similarity">
    <text evidence="2 13">Belongs to the glycosyl hydrolase 14 family.</text>
</comment>
<feature type="active site" description="Proton acceptor" evidence="10">
    <location>
        <position position="394"/>
    </location>
</feature>
<feature type="active site" description="Proton donor" evidence="10">
    <location>
        <position position="198"/>
    </location>
</feature>
<dbReference type="InterPro" id="IPR000125">
    <property type="entry name" value="Glyco_hydro_14A_bac"/>
</dbReference>
<feature type="binding site" evidence="12">
    <location>
        <position position="87"/>
    </location>
    <ligand>
        <name>Ca(2+)</name>
        <dbReference type="ChEBI" id="CHEBI:29108"/>
    </ligand>
</feature>
<reference evidence="16 17" key="1">
    <citation type="submission" date="2020-08" db="EMBL/GenBank/DDBJ databases">
        <title>Genomic Encyclopedia of Type Strains, Phase III (KMG-III): the genomes of soil and plant-associated and newly described type strains.</title>
        <authorList>
            <person name="Whitman W."/>
        </authorList>
    </citation>
    <scope>NUCLEOTIDE SEQUENCE [LARGE SCALE GENOMIC DNA]</scope>
    <source>
        <strain evidence="16 17">CECT 8234</strain>
    </source>
</reference>
<dbReference type="CDD" id="cd00063">
    <property type="entry name" value="FN3"/>
    <property type="match status" value="1"/>
</dbReference>
<keyword evidence="7 13" id="KW-0119">Carbohydrate metabolism</keyword>
<feature type="domain" description="Fibronectin type-III" evidence="15">
    <location>
        <begin position="671"/>
        <end position="756"/>
    </location>
</feature>
<keyword evidence="4 12" id="KW-0479">Metal-binding</keyword>
<evidence type="ECO:0000256" key="1">
    <source>
        <dbReference type="ARBA" id="ARBA00000546"/>
    </source>
</evidence>
<dbReference type="GO" id="GO:0046872">
    <property type="term" value="F:metal ion binding"/>
    <property type="evidence" value="ECO:0007669"/>
    <property type="project" value="UniProtKB-KW"/>
</dbReference>
<evidence type="ECO:0000256" key="11">
    <source>
        <dbReference type="PIRSR" id="PIRSR600125-2"/>
    </source>
</evidence>
<dbReference type="SUPFAM" id="SSF49265">
    <property type="entry name" value="Fibronectin type III"/>
    <property type="match status" value="1"/>
</dbReference>
<evidence type="ECO:0000256" key="14">
    <source>
        <dbReference type="SAM" id="SignalP"/>
    </source>
</evidence>
<dbReference type="PROSITE" id="PS50853">
    <property type="entry name" value="FN3"/>
    <property type="match status" value="1"/>
</dbReference>
<gene>
    <name evidence="16" type="ORF">FHS16_003830</name>
</gene>
<comment type="cofactor">
    <cofactor evidence="12">
        <name>Ca(2+)</name>
        <dbReference type="ChEBI" id="CHEBI:29108"/>
    </cofactor>
    <text evidence="12">Binds 1 Ca(2+) ion per subunit.</text>
</comment>
<dbReference type="AlphaFoldDB" id="A0A7W5C9U0"/>
<dbReference type="Gene3D" id="2.60.40.10">
    <property type="entry name" value="Immunoglobulins"/>
    <property type="match status" value="4"/>
</dbReference>
<keyword evidence="12" id="KW-0106">Calcium</keyword>
<evidence type="ECO:0000256" key="9">
    <source>
        <dbReference type="ARBA" id="ARBA00023326"/>
    </source>
</evidence>
<dbReference type="PROSITE" id="PS00679">
    <property type="entry name" value="BETA_AMYLASE_2"/>
    <property type="match status" value="1"/>
</dbReference>
<name>A0A7W5C9U0_9BACL</name>